<reference evidence="3" key="1">
    <citation type="submission" date="2025-08" db="UniProtKB">
        <authorList>
            <consortium name="RefSeq"/>
        </authorList>
    </citation>
    <scope>IDENTIFICATION</scope>
</reference>
<dbReference type="Proteomes" id="UP000515154">
    <property type="component" value="Linkage group LG15"/>
</dbReference>
<sequence>MSIFSTKQDSIKMKTIFLLLALFVIGITADGSCPEKAKDMCSKSMDMSPEEDDENSYCKRVEYFSSCLAKVNHGCSDYFDRIYVLLCQGNSTDSLHGIMKSHIIILMVSIISALV</sequence>
<feature type="signal peptide" evidence="1">
    <location>
        <begin position="1"/>
        <end position="29"/>
    </location>
</feature>
<organism evidence="2 3">
    <name type="scientific">Octopus sinensis</name>
    <name type="common">East Asian common octopus</name>
    <dbReference type="NCBI Taxonomy" id="2607531"/>
    <lineage>
        <taxon>Eukaryota</taxon>
        <taxon>Metazoa</taxon>
        <taxon>Spiralia</taxon>
        <taxon>Lophotrochozoa</taxon>
        <taxon>Mollusca</taxon>
        <taxon>Cephalopoda</taxon>
        <taxon>Coleoidea</taxon>
        <taxon>Octopodiformes</taxon>
        <taxon>Octopoda</taxon>
        <taxon>Incirrata</taxon>
        <taxon>Octopodidae</taxon>
        <taxon>Octopus</taxon>
    </lineage>
</organism>
<name>A0A7E6FD68_9MOLL</name>
<gene>
    <name evidence="3" type="primary">LOC118766390</name>
</gene>
<evidence type="ECO:0000256" key="1">
    <source>
        <dbReference type="SAM" id="SignalP"/>
    </source>
</evidence>
<dbReference type="AlphaFoldDB" id="A0A7E6FD68"/>
<feature type="chain" id="PRO_5028965820" evidence="1">
    <location>
        <begin position="30"/>
        <end position="115"/>
    </location>
</feature>
<evidence type="ECO:0000313" key="2">
    <source>
        <dbReference type="Proteomes" id="UP000515154"/>
    </source>
</evidence>
<dbReference type="RefSeq" id="XP_036365696.1">
    <property type="nucleotide sequence ID" value="XM_036509803.1"/>
</dbReference>
<proteinExistence type="predicted"/>
<keyword evidence="2" id="KW-1185">Reference proteome</keyword>
<accession>A0A7E6FD68</accession>
<dbReference type="KEGG" id="osn:118766390"/>
<evidence type="ECO:0000313" key="3">
    <source>
        <dbReference type="RefSeq" id="XP_036365696.1"/>
    </source>
</evidence>
<keyword evidence="1" id="KW-0732">Signal</keyword>
<protein>
    <submittedName>
        <fullName evidence="3">Uncharacterized protein LOC118766390</fullName>
    </submittedName>
</protein>